<evidence type="ECO:0000256" key="6">
    <source>
        <dbReference type="ARBA" id="ARBA00023276"/>
    </source>
</evidence>
<evidence type="ECO:0000259" key="9">
    <source>
        <dbReference type="Pfam" id="PF01789"/>
    </source>
</evidence>
<evidence type="ECO:0000256" key="7">
    <source>
        <dbReference type="ARBA" id="ARBA00035638"/>
    </source>
</evidence>
<sequence>MMLRKQACACTAAKSNAVREALPMRLFSAPQRSTSPVCNATVSADRRALLLGLVGIYQISHTAEPALASYGEGANVFGRVTNRSGFIPYAGEQFALLLPSKWNPSKEREFPNMVLRYLDNNDAANHTLVVIKPTDKASITDYGEPEDFANEVKYMLGVQAWQGETVSEGGFDKGSIASAALLGTATDKDRKGKPYYELEILSRSADGDEGGRHQLFKATVSNGNLYILKVQAGDKRWFKGTDKDCLGIIQSFTVA</sequence>
<comment type="caution">
    <text evidence="10">The sequence shown here is derived from an EMBL/GenBank/DDBJ whole genome shotgun (WGS) entry which is preliminary data.</text>
</comment>
<dbReference type="Gene3D" id="3.40.1000.10">
    <property type="entry name" value="Mog1/PsbP, alpha/beta/alpha sandwich"/>
    <property type="match status" value="1"/>
</dbReference>
<accession>A0ABQ7GY65</accession>
<dbReference type="Pfam" id="PF01789">
    <property type="entry name" value="PsbP"/>
    <property type="match status" value="1"/>
</dbReference>
<keyword evidence="11" id="KW-1185">Reference proteome</keyword>
<name>A0ABQ7GY65_DUNSA</name>
<gene>
    <name evidence="10" type="ORF">DUNSADRAFT_509</name>
</gene>
<comment type="subcellular location">
    <subcellularLocation>
        <location evidence="8">Plastid</location>
        <location evidence="8">Chloroplast thylakoid</location>
    </subcellularLocation>
</comment>
<dbReference type="Proteomes" id="UP000815325">
    <property type="component" value="Unassembled WGS sequence"/>
</dbReference>
<keyword evidence="4" id="KW-0809">Transit peptide</keyword>
<evidence type="ECO:0000313" key="11">
    <source>
        <dbReference type="Proteomes" id="UP000815325"/>
    </source>
</evidence>
<dbReference type="PANTHER" id="PTHR31407:SF6">
    <property type="entry name" value="OXYGEN-EVOLVING ENHANCER PROTEIN 2-1, CHLOROPLASTIC"/>
    <property type="match status" value="1"/>
</dbReference>
<keyword evidence="5" id="KW-0793">Thylakoid</keyword>
<dbReference type="SUPFAM" id="SSF55724">
    <property type="entry name" value="Mog1p/PsbP-like"/>
    <property type="match status" value="1"/>
</dbReference>
<evidence type="ECO:0000313" key="10">
    <source>
        <dbReference type="EMBL" id="KAF5839536.1"/>
    </source>
</evidence>
<proteinExistence type="inferred from homology"/>
<feature type="domain" description="PsbP C-terminal" evidence="9">
    <location>
        <begin position="85"/>
        <end position="254"/>
    </location>
</feature>
<protein>
    <submittedName>
        <fullName evidence="10">Oxygen evolving enhancer 2 of photosystem II</fullName>
    </submittedName>
</protein>
<evidence type="ECO:0000256" key="3">
    <source>
        <dbReference type="ARBA" id="ARBA00022640"/>
    </source>
</evidence>
<evidence type="ECO:0000256" key="1">
    <source>
        <dbReference type="ARBA" id="ARBA00022528"/>
    </source>
</evidence>
<dbReference type="InterPro" id="IPR016123">
    <property type="entry name" value="Mog1/PsbP_a/b/a-sand"/>
</dbReference>
<evidence type="ECO:0000256" key="5">
    <source>
        <dbReference type="ARBA" id="ARBA00023078"/>
    </source>
</evidence>
<comment type="similarity">
    <text evidence="7">Belongs to the PsbP family.</text>
</comment>
<keyword evidence="2" id="KW-0602">Photosynthesis</keyword>
<keyword evidence="1" id="KW-0150">Chloroplast</keyword>
<organism evidence="10 11">
    <name type="scientific">Dunaliella salina</name>
    <name type="common">Green alga</name>
    <name type="synonym">Protococcus salinus</name>
    <dbReference type="NCBI Taxonomy" id="3046"/>
    <lineage>
        <taxon>Eukaryota</taxon>
        <taxon>Viridiplantae</taxon>
        <taxon>Chlorophyta</taxon>
        <taxon>core chlorophytes</taxon>
        <taxon>Chlorophyceae</taxon>
        <taxon>CS clade</taxon>
        <taxon>Chlamydomonadales</taxon>
        <taxon>Dunaliellaceae</taxon>
        <taxon>Dunaliella</taxon>
    </lineage>
</organism>
<dbReference type="InterPro" id="IPR002683">
    <property type="entry name" value="PsbP_C"/>
</dbReference>
<evidence type="ECO:0000256" key="4">
    <source>
        <dbReference type="ARBA" id="ARBA00022946"/>
    </source>
</evidence>
<evidence type="ECO:0000256" key="2">
    <source>
        <dbReference type="ARBA" id="ARBA00022531"/>
    </source>
</evidence>
<dbReference type="PANTHER" id="PTHR31407">
    <property type="match status" value="1"/>
</dbReference>
<dbReference type="EMBL" id="MU069540">
    <property type="protein sequence ID" value="KAF5839536.1"/>
    <property type="molecule type" value="Genomic_DNA"/>
</dbReference>
<reference evidence="10" key="1">
    <citation type="submission" date="2017-08" db="EMBL/GenBank/DDBJ databases">
        <authorList>
            <person name="Polle J.E."/>
            <person name="Barry K."/>
            <person name="Cushman J."/>
            <person name="Schmutz J."/>
            <person name="Tran D."/>
            <person name="Hathwaick L.T."/>
            <person name="Yim W.C."/>
            <person name="Jenkins J."/>
            <person name="Mckie-Krisberg Z.M."/>
            <person name="Prochnik S."/>
            <person name="Lindquist E."/>
            <person name="Dockter R.B."/>
            <person name="Adam C."/>
            <person name="Molina H."/>
            <person name="Bunkerborg J."/>
            <person name="Jin E."/>
            <person name="Buchheim M."/>
            <person name="Magnuson J."/>
        </authorList>
    </citation>
    <scope>NUCLEOTIDE SEQUENCE</scope>
    <source>
        <strain evidence="10">CCAP 19/18</strain>
    </source>
</reference>
<keyword evidence="3" id="KW-0934">Plastid</keyword>
<evidence type="ECO:0000256" key="8">
    <source>
        <dbReference type="ARBA" id="ARBA00046272"/>
    </source>
</evidence>
<keyword evidence="6" id="KW-0604">Photosystem II</keyword>